<proteinExistence type="predicted"/>
<dbReference type="AlphaFoldDB" id="A0A1J5UA29"/>
<accession>A0A1J5UA29</accession>
<evidence type="ECO:0000313" key="1">
    <source>
        <dbReference type="EMBL" id="OIR25217.1"/>
    </source>
</evidence>
<dbReference type="EMBL" id="MIQH01000383">
    <property type="protein sequence ID" value="OIR25217.1"/>
    <property type="molecule type" value="Genomic_DNA"/>
</dbReference>
<dbReference type="OrthoDB" id="7062852at2"/>
<protein>
    <recommendedName>
        <fullName evidence="3">Restriction endonuclease</fullName>
    </recommendedName>
</protein>
<comment type="caution">
    <text evidence="1">The sequence shown here is derived from an EMBL/GenBank/DDBJ whole genome shotgun (WGS) entry which is preliminary data.</text>
</comment>
<evidence type="ECO:0000313" key="2">
    <source>
        <dbReference type="Proteomes" id="UP000182798"/>
    </source>
</evidence>
<sequence>MKPDQINELSYFATLSDTEIRSDLISGHIKNENDYTSNFTGAFRRNINSYTLTGLVATSMLLDSNNEQKMGCDATIIITSGSRSKVAIFEAKWTRLSKKNYQWDYPQTSTGLSHYSDQLNRQKKHKDNLAIFEMFYCEYKFKKQPLYMCDYVSSCIWHDDAMLFNKSRSKPNKIWSKDDLKSMLKKNSKLEISDIIRSICKCEKGEWIRLDNAESIAKEFKIPPNILHINTNN</sequence>
<dbReference type="Proteomes" id="UP000182798">
    <property type="component" value="Unassembled WGS sequence"/>
</dbReference>
<organism evidence="1 2">
    <name type="scientific">Bathymodiolus thermophilus thioautotrophic gill symbiont</name>
    <dbReference type="NCBI Taxonomy" id="2360"/>
    <lineage>
        <taxon>Bacteria</taxon>
        <taxon>Pseudomonadati</taxon>
        <taxon>Pseudomonadota</taxon>
        <taxon>Gammaproteobacteria</taxon>
        <taxon>sulfur-oxidizing symbionts</taxon>
    </lineage>
</organism>
<evidence type="ECO:0008006" key="3">
    <source>
        <dbReference type="Google" id="ProtNLM"/>
    </source>
</evidence>
<name>A0A1J5UA29_9GAMM</name>
<reference evidence="2" key="1">
    <citation type="submission" date="2016-09" db="EMBL/GenBank/DDBJ databases">
        <title>Genome Sequence of Bathymodiolus thermophilus sulfur-oxidizing gill endosymbiont.</title>
        <authorList>
            <person name="Ponnudurai R."/>
            <person name="Kleiner M."/>
            <person name="Sayavedra L."/>
            <person name="Thuermer A."/>
            <person name="Felbeck H."/>
            <person name="Schlueter R."/>
            <person name="Schweder T."/>
            <person name="Markert S."/>
        </authorList>
    </citation>
    <scope>NUCLEOTIDE SEQUENCE [LARGE SCALE GENOMIC DNA]</scope>
    <source>
        <strain evidence="2">BAT/CrabSpa'14</strain>
    </source>
</reference>
<gene>
    <name evidence="1" type="ORF">BGC33_05755</name>
</gene>
<dbReference type="RefSeq" id="WP_071563725.1">
    <property type="nucleotide sequence ID" value="NZ_MIQH01000383.1"/>
</dbReference>